<reference evidence="7" key="1">
    <citation type="journal article" date="2012" name="Proc. Natl. Acad. Sci. U.S.A.">
        <title>Antigenic diversity is generated by distinct evolutionary mechanisms in African trypanosome species.</title>
        <authorList>
            <person name="Jackson A.P."/>
            <person name="Berry A."/>
            <person name="Aslett M."/>
            <person name="Allison H.C."/>
            <person name="Burton P."/>
            <person name="Vavrova-Anderson J."/>
            <person name="Brown R."/>
            <person name="Browne H."/>
            <person name="Corton N."/>
            <person name="Hauser H."/>
            <person name="Gamble J."/>
            <person name="Gilderthorp R."/>
            <person name="Marcello L."/>
            <person name="McQuillan J."/>
            <person name="Otto T.D."/>
            <person name="Quail M.A."/>
            <person name="Sanders M.J."/>
            <person name="van Tonder A."/>
            <person name="Ginger M.L."/>
            <person name="Field M.C."/>
            <person name="Barry J.D."/>
            <person name="Hertz-Fowler C."/>
            <person name="Berriman M."/>
        </authorList>
    </citation>
    <scope>NUCLEOTIDE SEQUENCE</scope>
    <source>
        <strain evidence="7">IL3000</strain>
    </source>
</reference>
<keyword evidence="3" id="KW-0378">Hydrolase</keyword>
<keyword evidence="4" id="KW-0496">Mitochondrion</keyword>
<dbReference type="GO" id="GO:0006627">
    <property type="term" value="P:protein processing involved in protein targeting to mitochondrion"/>
    <property type="evidence" value="ECO:0007669"/>
    <property type="project" value="TreeGrafter"/>
</dbReference>
<evidence type="ECO:0000256" key="4">
    <source>
        <dbReference type="ARBA" id="ARBA00023128"/>
    </source>
</evidence>
<dbReference type="PANTHER" id="PTHR12383:SF16">
    <property type="entry name" value="MITOCHONDRIAL INNER MEMBRANE PROTEASE SUBUNIT 1"/>
    <property type="match status" value="1"/>
</dbReference>
<evidence type="ECO:0000256" key="1">
    <source>
        <dbReference type="ARBA" id="ARBA00004273"/>
    </source>
</evidence>
<dbReference type="InterPro" id="IPR052064">
    <property type="entry name" value="Mito_IMP1_subunit"/>
</dbReference>
<dbReference type="InterPro" id="IPR036286">
    <property type="entry name" value="LexA/Signal_pep-like_sf"/>
</dbReference>
<dbReference type="InterPro" id="IPR019533">
    <property type="entry name" value="Peptidase_S26"/>
</dbReference>
<evidence type="ECO:0000256" key="5">
    <source>
        <dbReference type="ARBA" id="ARBA00023136"/>
    </source>
</evidence>
<name>G0UW51_TRYCI</name>
<dbReference type="GO" id="GO:0006465">
    <property type="term" value="P:signal peptide processing"/>
    <property type="evidence" value="ECO:0007669"/>
    <property type="project" value="InterPro"/>
</dbReference>
<dbReference type="GO" id="GO:0004252">
    <property type="term" value="F:serine-type endopeptidase activity"/>
    <property type="evidence" value="ECO:0007669"/>
    <property type="project" value="InterPro"/>
</dbReference>
<evidence type="ECO:0000256" key="3">
    <source>
        <dbReference type="ARBA" id="ARBA00022801"/>
    </source>
</evidence>
<dbReference type="Pfam" id="PF10502">
    <property type="entry name" value="Peptidase_S26"/>
    <property type="match status" value="1"/>
</dbReference>
<gene>
    <name evidence="7" type="ORF">TCIL3000_10_3800</name>
</gene>
<evidence type="ECO:0000313" key="7">
    <source>
        <dbReference type="EMBL" id="CCC93617.1"/>
    </source>
</evidence>
<proteinExistence type="predicted"/>
<dbReference type="EMBL" id="HE575323">
    <property type="protein sequence ID" value="CCC93617.1"/>
    <property type="molecule type" value="Genomic_DNA"/>
</dbReference>
<sequence length="210" mass="23447">MRWSTKSLRLDLPYVLLGIFIGWNADVACSVKGRSMYPTLSPGDYVLFIPSFVLTFVQRVAQWPQVRKGDIVIMRISPELTVCKRVVRTTNNALVMKKWNDLQFSGPSLPHEDGGLKSEDLEEAEGKPLISDIYRSHQWDECLERTGGNSTQWLWLEGDNPTESFDSRHTGAMPVECLRGRVLLRVWPTVGCLPLHATSTGGGAVASGEE</sequence>
<evidence type="ECO:0000256" key="2">
    <source>
        <dbReference type="ARBA" id="ARBA00022792"/>
    </source>
</evidence>
<protein>
    <submittedName>
        <fullName evidence="7">Putative mitochondrial inner membrane signal peptidase</fullName>
    </submittedName>
</protein>
<feature type="domain" description="Peptidase S26" evidence="6">
    <location>
        <begin position="16"/>
        <end position="187"/>
    </location>
</feature>
<dbReference type="VEuPathDB" id="TriTrypDB:TcIL3000_10_3800"/>
<keyword evidence="2" id="KW-0999">Mitochondrion inner membrane</keyword>
<dbReference type="PANTHER" id="PTHR12383">
    <property type="entry name" value="PROTEASE FAMILY S26 MITOCHONDRIAL INNER MEMBRANE PROTEASE-RELATED"/>
    <property type="match status" value="1"/>
</dbReference>
<dbReference type="Gene3D" id="2.10.109.10">
    <property type="entry name" value="Umud Fragment, subunit A"/>
    <property type="match status" value="1"/>
</dbReference>
<dbReference type="SUPFAM" id="SSF51306">
    <property type="entry name" value="LexA/Signal peptidase"/>
    <property type="match status" value="1"/>
</dbReference>
<accession>G0UW51</accession>
<evidence type="ECO:0000259" key="6">
    <source>
        <dbReference type="Pfam" id="PF10502"/>
    </source>
</evidence>
<dbReference type="CDD" id="cd06530">
    <property type="entry name" value="S26_SPase_I"/>
    <property type="match status" value="1"/>
</dbReference>
<comment type="subcellular location">
    <subcellularLocation>
        <location evidence="1">Mitochondrion inner membrane</location>
    </subcellularLocation>
</comment>
<dbReference type="GO" id="GO:0042720">
    <property type="term" value="C:mitochondrial inner membrane peptidase complex"/>
    <property type="evidence" value="ECO:0007669"/>
    <property type="project" value="TreeGrafter"/>
</dbReference>
<dbReference type="AlphaFoldDB" id="G0UW51"/>
<organism evidence="7">
    <name type="scientific">Trypanosoma congolense (strain IL3000)</name>
    <dbReference type="NCBI Taxonomy" id="1068625"/>
    <lineage>
        <taxon>Eukaryota</taxon>
        <taxon>Discoba</taxon>
        <taxon>Euglenozoa</taxon>
        <taxon>Kinetoplastea</taxon>
        <taxon>Metakinetoplastina</taxon>
        <taxon>Trypanosomatida</taxon>
        <taxon>Trypanosomatidae</taxon>
        <taxon>Trypanosoma</taxon>
        <taxon>Nannomonas</taxon>
    </lineage>
</organism>
<keyword evidence="5" id="KW-0472">Membrane</keyword>